<organism evidence="1 2">
    <name type="scientific">Actinopolyspora biskrensis</name>
    <dbReference type="NCBI Taxonomy" id="1470178"/>
    <lineage>
        <taxon>Bacteria</taxon>
        <taxon>Bacillati</taxon>
        <taxon>Actinomycetota</taxon>
        <taxon>Actinomycetes</taxon>
        <taxon>Actinopolysporales</taxon>
        <taxon>Actinopolysporaceae</taxon>
        <taxon>Actinopolyspora</taxon>
    </lineage>
</organism>
<sequence>MSFKAEPDSIKSFGERLSELANESNKAAAYVEEWLKIDGEDSRMYFTAASAAENARNTLTDNYDKLKKIQNEAATEIDKAASLYQRLDQEEARKLDRSYE</sequence>
<evidence type="ECO:0000313" key="1">
    <source>
        <dbReference type="EMBL" id="NYH78856.1"/>
    </source>
</evidence>
<evidence type="ECO:0000313" key="2">
    <source>
        <dbReference type="Proteomes" id="UP000548304"/>
    </source>
</evidence>
<dbReference type="InterPro" id="IPR022536">
    <property type="entry name" value="EspC"/>
</dbReference>
<accession>A0A852Z5J5</accession>
<dbReference type="AlphaFoldDB" id="A0A852Z5J5"/>
<dbReference type="GO" id="GO:0009306">
    <property type="term" value="P:protein secretion"/>
    <property type="evidence" value="ECO:0007669"/>
    <property type="project" value="InterPro"/>
</dbReference>
<dbReference type="EMBL" id="JACBYW010000003">
    <property type="protein sequence ID" value="NYH78856.1"/>
    <property type="molecule type" value="Genomic_DNA"/>
</dbReference>
<reference evidence="1 2" key="1">
    <citation type="submission" date="2020-07" db="EMBL/GenBank/DDBJ databases">
        <title>Genomic Encyclopedia of Type Strains, Phase III (KMG-III): the genomes of soil and plant-associated and newly described type strains.</title>
        <authorList>
            <person name="Whitman W."/>
        </authorList>
    </citation>
    <scope>NUCLEOTIDE SEQUENCE [LARGE SCALE GENOMIC DNA]</scope>
    <source>
        <strain evidence="1 2">CECT 8576</strain>
    </source>
</reference>
<dbReference type="Pfam" id="PF10824">
    <property type="entry name" value="T7SS_ESX_EspC"/>
    <property type="match status" value="1"/>
</dbReference>
<keyword evidence="2" id="KW-1185">Reference proteome</keyword>
<protein>
    <submittedName>
        <fullName evidence="1">Antirestriction protein ArdC</fullName>
    </submittedName>
</protein>
<dbReference type="Proteomes" id="UP000548304">
    <property type="component" value="Unassembled WGS sequence"/>
</dbReference>
<name>A0A852Z5J5_9ACTN</name>
<proteinExistence type="predicted"/>
<dbReference type="RefSeq" id="WP_343075224.1">
    <property type="nucleotide sequence ID" value="NZ_JACBYW010000003.1"/>
</dbReference>
<gene>
    <name evidence="1" type="ORF">FHR84_002181</name>
</gene>
<comment type="caution">
    <text evidence="1">The sequence shown here is derived from an EMBL/GenBank/DDBJ whole genome shotgun (WGS) entry which is preliminary data.</text>
</comment>